<evidence type="ECO:0000313" key="6">
    <source>
        <dbReference type="Proteomes" id="UP000325763"/>
    </source>
</evidence>
<dbReference type="Proteomes" id="UP000325763">
    <property type="component" value="Chromosome"/>
</dbReference>
<gene>
    <name evidence="4" type="ORF">CP978_20260</name>
    <name evidence="3" type="ORF">SNOD_19925</name>
</gene>
<evidence type="ECO:0000256" key="2">
    <source>
        <dbReference type="SAM" id="SignalP"/>
    </source>
</evidence>
<reference evidence="5" key="1">
    <citation type="submission" date="2014-09" db="EMBL/GenBank/DDBJ databases">
        <title>Sequence of the Streptomyces nodosus genome.</title>
        <authorList>
            <person name="Sweeney P."/>
            <person name="Stephens N."/>
            <person name="Murphy C."/>
            <person name="Caffrey P."/>
        </authorList>
    </citation>
    <scope>NUCLEOTIDE SEQUENCE [LARGE SCALE GENOMIC DNA]</scope>
    <source>
        <strain evidence="5">ATCC 14899</strain>
    </source>
</reference>
<dbReference type="AlphaFoldDB" id="A0A0B5DNK0"/>
<accession>A0A0B5DNK0</accession>
<dbReference type="EMBL" id="CP023747">
    <property type="protein sequence ID" value="QEV40568.1"/>
    <property type="molecule type" value="Genomic_DNA"/>
</dbReference>
<dbReference type="PROSITE" id="PS51257">
    <property type="entry name" value="PROKAR_LIPOPROTEIN"/>
    <property type="match status" value="1"/>
</dbReference>
<dbReference type="RefSeq" id="WP_043443075.1">
    <property type="nucleotide sequence ID" value="NZ_CP009313.1"/>
</dbReference>
<sequence length="262" mass="26711">MSSLVVRRTALAASTAALVLLATACGGSSDSADEKAGDTGATQADKTPSAAPAKALTAAELEKAALVQADVKHGKVATKVPAVDDIAQDKVKADDEACAPLAHLQAGSYVGKPAATAKRSWLDDVKRPAKNASTEEALLIGIDRAKVIETLASYDDGGAEQVMKDLKTAAEKCAGGFAYTAAGTKTKMAKVETTQAPEGADEAFAVTQTLNADDVKAPTKGVVVRKGATLVYFTSANLASAATGKDYDFPAELVEAQLAKLG</sequence>
<proteinExistence type="predicted"/>
<dbReference type="KEGG" id="snq:CP978_20260"/>
<dbReference type="Proteomes" id="UP000031526">
    <property type="component" value="Chromosome"/>
</dbReference>
<feature type="region of interest" description="Disordered" evidence="1">
    <location>
        <begin position="27"/>
        <end position="49"/>
    </location>
</feature>
<keyword evidence="5" id="KW-1185">Reference proteome</keyword>
<evidence type="ECO:0000313" key="3">
    <source>
        <dbReference type="EMBL" id="AJE42046.1"/>
    </source>
</evidence>
<feature type="chain" id="PRO_5044052770" evidence="2">
    <location>
        <begin position="25"/>
        <end position="262"/>
    </location>
</feature>
<protein>
    <submittedName>
        <fullName evidence="3">Lipoprotein</fullName>
    </submittedName>
</protein>
<organism evidence="3 5">
    <name type="scientific">Streptomyces nodosus</name>
    <dbReference type="NCBI Taxonomy" id="40318"/>
    <lineage>
        <taxon>Bacteria</taxon>
        <taxon>Bacillati</taxon>
        <taxon>Actinomycetota</taxon>
        <taxon>Actinomycetes</taxon>
        <taxon>Kitasatosporales</taxon>
        <taxon>Streptomycetaceae</taxon>
        <taxon>Streptomyces</taxon>
    </lineage>
</organism>
<dbReference type="EMBL" id="CP009313">
    <property type="protein sequence ID" value="AJE42046.1"/>
    <property type="molecule type" value="Genomic_DNA"/>
</dbReference>
<name>A0A0B5DNK0_9ACTN</name>
<evidence type="ECO:0000313" key="4">
    <source>
        <dbReference type="EMBL" id="QEV40568.1"/>
    </source>
</evidence>
<keyword evidence="3" id="KW-0449">Lipoprotein</keyword>
<dbReference type="STRING" id="40318.SNOD_19925"/>
<dbReference type="OrthoDB" id="4180700at2"/>
<evidence type="ECO:0000256" key="1">
    <source>
        <dbReference type="SAM" id="MobiDB-lite"/>
    </source>
</evidence>
<reference evidence="4 6" key="3">
    <citation type="submission" date="2017-09" db="EMBL/GenBank/DDBJ databases">
        <title>Streptomyces genome completion.</title>
        <authorList>
            <person name="Lee N."/>
            <person name="Cho B.-K."/>
        </authorList>
    </citation>
    <scope>NUCLEOTIDE SEQUENCE [LARGE SCALE GENOMIC DNA]</scope>
    <source>
        <strain evidence="4 6">ATCC 14899</strain>
    </source>
</reference>
<keyword evidence="2" id="KW-0732">Signal</keyword>
<feature type="signal peptide" evidence="2">
    <location>
        <begin position="1"/>
        <end position="24"/>
    </location>
</feature>
<dbReference type="HOGENOM" id="CLU_088952_1_0_11"/>
<evidence type="ECO:0000313" key="5">
    <source>
        <dbReference type="Proteomes" id="UP000031526"/>
    </source>
</evidence>
<reference evidence="3 5" key="2">
    <citation type="journal article" date="2016" name="Appl. Microbiol. Biotechnol.">
        <title>Exploiting the genome sequence of Streptomyces nodosus for enhanced antibiotic production.</title>
        <authorList>
            <person name="Sweeney P."/>
            <person name="Murphy C.D."/>
            <person name="Caffrey P."/>
        </authorList>
    </citation>
    <scope>NUCLEOTIDE SEQUENCE [LARGE SCALE GENOMIC DNA]</scope>
    <source>
        <strain evidence="3 5">ATCC 14899</strain>
    </source>
</reference>